<keyword evidence="1" id="KW-0812">Transmembrane</keyword>
<keyword evidence="3" id="KW-1185">Reference proteome</keyword>
<evidence type="ECO:0000313" key="2">
    <source>
        <dbReference type="EMBL" id="MDQ0255533.1"/>
    </source>
</evidence>
<reference evidence="2 3" key="1">
    <citation type="submission" date="2023-07" db="EMBL/GenBank/DDBJ databases">
        <title>Genomic Encyclopedia of Type Strains, Phase IV (KMG-IV): sequencing the most valuable type-strain genomes for metagenomic binning, comparative biology and taxonomic classification.</title>
        <authorList>
            <person name="Goeker M."/>
        </authorList>
    </citation>
    <scope>NUCLEOTIDE SEQUENCE [LARGE SCALE GENOMIC DNA]</scope>
    <source>
        <strain evidence="2 3">DSM 9768</strain>
    </source>
</reference>
<dbReference type="Proteomes" id="UP001230005">
    <property type="component" value="Unassembled WGS sequence"/>
</dbReference>
<keyword evidence="1" id="KW-1133">Transmembrane helix</keyword>
<accession>A0ABT9ZYI5</accession>
<dbReference type="InterPro" id="IPR010718">
    <property type="entry name" value="DUF1294"/>
</dbReference>
<dbReference type="PIRSF" id="PIRSF002599">
    <property type="entry name" value="Cold_shock_A"/>
    <property type="match status" value="1"/>
</dbReference>
<feature type="transmembrane region" description="Helical" evidence="1">
    <location>
        <begin position="38"/>
        <end position="56"/>
    </location>
</feature>
<evidence type="ECO:0000256" key="1">
    <source>
        <dbReference type="SAM" id="Phobius"/>
    </source>
</evidence>
<protein>
    <submittedName>
        <fullName evidence="2">Uncharacterized membrane protein YsdA (DUF1294 family)</fullName>
    </submittedName>
</protein>
<name>A0ABT9ZYI5_9BACI</name>
<feature type="transmembrane region" description="Helical" evidence="1">
    <location>
        <begin position="68"/>
        <end position="87"/>
    </location>
</feature>
<dbReference type="EMBL" id="JAUSUG010000011">
    <property type="protein sequence ID" value="MDQ0255533.1"/>
    <property type="molecule type" value="Genomic_DNA"/>
</dbReference>
<dbReference type="InterPro" id="IPR012156">
    <property type="entry name" value="Cold_shock_CspA"/>
</dbReference>
<keyword evidence="1" id="KW-0472">Membrane</keyword>
<evidence type="ECO:0000313" key="3">
    <source>
        <dbReference type="Proteomes" id="UP001230005"/>
    </source>
</evidence>
<proteinExistence type="predicted"/>
<dbReference type="RefSeq" id="WP_370876014.1">
    <property type="nucleotide sequence ID" value="NZ_JAUSUG010000011.1"/>
</dbReference>
<gene>
    <name evidence="2" type="ORF">J2S74_002915</name>
</gene>
<comment type="caution">
    <text evidence="2">The sequence shown here is derived from an EMBL/GenBank/DDBJ whole genome shotgun (WGS) entry which is preliminary data.</text>
</comment>
<dbReference type="Pfam" id="PF06961">
    <property type="entry name" value="DUF1294"/>
    <property type="match status" value="1"/>
</dbReference>
<organism evidence="2 3">
    <name type="scientific">Evansella vedderi</name>
    <dbReference type="NCBI Taxonomy" id="38282"/>
    <lineage>
        <taxon>Bacteria</taxon>
        <taxon>Bacillati</taxon>
        <taxon>Bacillota</taxon>
        <taxon>Bacilli</taxon>
        <taxon>Bacillales</taxon>
        <taxon>Bacillaceae</taxon>
        <taxon>Evansella</taxon>
    </lineage>
</organism>
<sequence>MIIAIYLVLINLLAYSIMWLDKRAARLNQWRTPEKVMFQIALIGGAVGISIGMKHVRHKTQKTNFKVGIPLLILMNIITIIGGLLLFDKYL</sequence>